<dbReference type="RefSeq" id="WP_260747434.1">
    <property type="nucleotide sequence ID" value="NZ_CP092109.1"/>
</dbReference>
<evidence type="ECO:0000256" key="1">
    <source>
        <dbReference type="SAM" id="Phobius"/>
    </source>
</evidence>
<dbReference type="PANTHER" id="PTHR30441">
    <property type="entry name" value="DUF748 DOMAIN-CONTAINING PROTEIN"/>
    <property type="match status" value="1"/>
</dbReference>
<dbReference type="PANTHER" id="PTHR30441:SF8">
    <property type="entry name" value="DUF748 DOMAIN-CONTAINING PROTEIN"/>
    <property type="match status" value="1"/>
</dbReference>
<dbReference type="Proteomes" id="UP001060414">
    <property type="component" value="Chromosome"/>
</dbReference>
<protein>
    <submittedName>
        <fullName evidence="2">DUF748 domain-containing protein</fullName>
    </submittedName>
</protein>
<sequence length="976" mass="107355">MGRIQKVFFWLAVVVLFYTLFGFFAAPAIVKAVLVKKLPEALHREVAIEKIRINPYVLSASVEGFRLDEKDGQGEFVAFERLDVNLAGASLFKRALMIQSVSLREPAINFSRLDDQTFSFSDLLADQTTDEPQPETESKPFLFSINNIEIDGGAIRYQDIPRRVDHVVADLTLAIPSISNLPSDIEVFVEPAFSAVIDGTPFSIDGETKPFADSLATEIDLHINGINIPHYLAYIPNPTGLTIASAWLDVDTQLNYIAQPTTRLALTGTVTLRELEVVDDEGNSYLRLPQLRVLLADSDLLAKEVRLSELVIDAPQVDLVRLQDEQILPFALLASPEAGSPPGAGEVDTDEHPAAEPLKLTIERLRLNDGELIFKDQALETPATVAISQLAVAVDALSTVPDSVAEVSWSLTLNRAGQLSGKGTFVLDPLQVKNELDIKNLELADFQPYISEYSHVLVDRGAYSLQGELSFDAGEAEFPDLLFAGQTAIQGLRTRDSQSGDALIQWSELLVNRIRVAYHPLELSVAEISLHDLDAQVLIREGGTLNLATLARTAAEQDASGERPAEEPGEAAPPANISLEKFSLHNGKVVFQDRSIQPAYAADFDRLSGSVTGLSSQPGSRASVEFDGRLDQAPVTLSGATNLLSDELFVDLEVDFKNFNLSPLSPYSGKYIGNRIDRGMLHLDLHYQIRGTQLESTNRVLLDQFTLGERVESPDATSLPVGLAIALLKNRRGEITLDIPVRGELDDPEFRLGGVIVQVLVNLLTRAATSPFSLLAALIPEGKDIQFIPFAAGSAEVTQEGAESLEVLAEVLYDRPGLRLDIAGRADAEHDRRAIAEQSLMRLVKLEKLRKARALREDEDQYKDVELSEEEYSEYLPAAYARFIEAVPKEEQTVAAELEAADADQELSLMEDFLLKHIKVEDQDLRLLALERANTVRGSLVASEKVEPERLFIIEPRLAAAGRDDEKQTLVELQIR</sequence>
<keyword evidence="3" id="KW-1185">Reference proteome</keyword>
<keyword evidence="1" id="KW-1133">Transmembrane helix</keyword>
<dbReference type="InterPro" id="IPR052894">
    <property type="entry name" value="AsmA-related"/>
</dbReference>
<accession>A0ABY5ZKU3</accession>
<organism evidence="2 3">
    <name type="scientific">Geoalkalibacter halelectricus</name>
    <dbReference type="NCBI Taxonomy" id="2847045"/>
    <lineage>
        <taxon>Bacteria</taxon>
        <taxon>Pseudomonadati</taxon>
        <taxon>Thermodesulfobacteriota</taxon>
        <taxon>Desulfuromonadia</taxon>
        <taxon>Desulfuromonadales</taxon>
        <taxon>Geoalkalibacteraceae</taxon>
        <taxon>Geoalkalibacter</taxon>
    </lineage>
</organism>
<dbReference type="InterPro" id="IPR008023">
    <property type="entry name" value="DUF748"/>
</dbReference>
<proteinExistence type="predicted"/>
<dbReference type="Pfam" id="PF05359">
    <property type="entry name" value="DUF748"/>
    <property type="match status" value="2"/>
</dbReference>
<dbReference type="EMBL" id="CP092109">
    <property type="protein sequence ID" value="UWZ79079.1"/>
    <property type="molecule type" value="Genomic_DNA"/>
</dbReference>
<gene>
    <name evidence="2" type="ORF">L9S41_15540</name>
</gene>
<keyword evidence="1" id="KW-0812">Transmembrane</keyword>
<evidence type="ECO:0000313" key="2">
    <source>
        <dbReference type="EMBL" id="UWZ79079.1"/>
    </source>
</evidence>
<name>A0ABY5ZKU3_9BACT</name>
<keyword evidence="1" id="KW-0472">Membrane</keyword>
<feature type="transmembrane region" description="Helical" evidence="1">
    <location>
        <begin position="7"/>
        <end position="30"/>
    </location>
</feature>
<evidence type="ECO:0000313" key="3">
    <source>
        <dbReference type="Proteomes" id="UP001060414"/>
    </source>
</evidence>
<reference evidence="2" key="1">
    <citation type="journal article" date="2022" name="Environ. Microbiol.">
        <title>Geoalkalibacter halelectricus SAP #1 sp. nov. possessing extracellular electron transfer and mineral#reducing capabilities from a haloalkaline environment.</title>
        <authorList>
            <person name="Yadav S."/>
            <person name="Singh R."/>
            <person name="Sundharam S.S."/>
            <person name="Chaudhary S."/>
            <person name="Krishnamurthi S."/>
            <person name="Patil S.A."/>
        </authorList>
    </citation>
    <scope>NUCLEOTIDE SEQUENCE</scope>
    <source>
        <strain evidence="2">SAP-1</strain>
    </source>
</reference>